<evidence type="ECO:0000256" key="6">
    <source>
        <dbReference type="SAM" id="MobiDB-lite"/>
    </source>
</evidence>
<dbReference type="CDD" id="cd00199">
    <property type="entry name" value="WAP"/>
    <property type="match status" value="1"/>
</dbReference>
<keyword evidence="1 5" id="KW-0245">EGF-like domain</keyword>
<dbReference type="SMART" id="SM00217">
    <property type="entry name" value="WAP"/>
    <property type="match status" value="1"/>
</dbReference>
<dbReference type="PROSITE" id="PS51034">
    <property type="entry name" value="ZP_2"/>
    <property type="match status" value="1"/>
</dbReference>
<dbReference type="AlphaFoldDB" id="A0AAV1PCX0"/>
<dbReference type="InterPro" id="IPR001881">
    <property type="entry name" value="EGF-like_Ca-bd_dom"/>
</dbReference>
<dbReference type="GO" id="GO:0030414">
    <property type="term" value="F:peptidase inhibitor activity"/>
    <property type="evidence" value="ECO:0007669"/>
    <property type="project" value="InterPro"/>
</dbReference>
<feature type="domain" description="EGF-like" evidence="10">
    <location>
        <begin position="596"/>
        <end position="634"/>
    </location>
</feature>
<dbReference type="GO" id="GO:0005576">
    <property type="term" value="C:extracellular region"/>
    <property type="evidence" value="ECO:0007669"/>
    <property type="project" value="InterPro"/>
</dbReference>
<dbReference type="PROSITE" id="PS51041">
    <property type="entry name" value="EMI"/>
    <property type="match status" value="1"/>
</dbReference>
<dbReference type="Pfam" id="PF07645">
    <property type="entry name" value="EGF_CA"/>
    <property type="match status" value="2"/>
</dbReference>
<evidence type="ECO:0000259" key="11">
    <source>
        <dbReference type="PROSITE" id="PS50853"/>
    </source>
</evidence>
<dbReference type="SMART" id="SM00241">
    <property type="entry name" value="ZP"/>
    <property type="match status" value="1"/>
</dbReference>
<keyword evidence="16" id="KW-1185">Reference proteome</keyword>
<dbReference type="PROSITE" id="PS51390">
    <property type="entry name" value="WAP"/>
    <property type="match status" value="1"/>
</dbReference>
<dbReference type="GO" id="GO:0071944">
    <property type="term" value="C:cell periphery"/>
    <property type="evidence" value="ECO:0007669"/>
    <property type="project" value="UniProtKB-ARBA"/>
</dbReference>
<evidence type="ECO:0000256" key="7">
    <source>
        <dbReference type="SAM" id="Phobius"/>
    </source>
</evidence>
<dbReference type="InterPro" id="IPR055356">
    <property type="entry name" value="ZP-N"/>
</dbReference>
<evidence type="ECO:0000259" key="10">
    <source>
        <dbReference type="PROSITE" id="PS50026"/>
    </source>
</evidence>
<dbReference type="SMART" id="SM00179">
    <property type="entry name" value="EGF_CA"/>
    <property type="match status" value="2"/>
</dbReference>
<dbReference type="GO" id="GO:0030855">
    <property type="term" value="P:epithelial cell differentiation"/>
    <property type="evidence" value="ECO:0007669"/>
    <property type="project" value="UniProtKB-ARBA"/>
</dbReference>
<dbReference type="PROSITE" id="PS50853">
    <property type="entry name" value="FN3"/>
    <property type="match status" value="1"/>
</dbReference>
<dbReference type="InterPro" id="IPR013783">
    <property type="entry name" value="Ig-like_fold"/>
</dbReference>
<dbReference type="PANTHER" id="PTHR14002:SF22">
    <property type="entry name" value="UROMODULIN-LIKE 1"/>
    <property type="match status" value="1"/>
</dbReference>
<dbReference type="PROSITE" id="PS01187">
    <property type="entry name" value="EGF_CA"/>
    <property type="match status" value="2"/>
</dbReference>
<keyword evidence="7" id="KW-0812">Transmembrane</keyword>
<dbReference type="Pfam" id="PF01390">
    <property type="entry name" value="SEA"/>
    <property type="match status" value="1"/>
</dbReference>
<dbReference type="SUPFAM" id="SSF82671">
    <property type="entry name" value="SEA domain"/>
    <property type="match status" value="1"/>
</dbReference>
<dbReference type="FunFam" id="2.10.25.10:FF:000038">
    <property type="entry name" value="Fibrillin 2"/>
    <property type="match status" value="2"/>
</dbReference>
<keyword evidence="4" id="KW-1015">Disulfide bond</keyword>
<evidence type="ECO:0000256" key="4">
    <source>
        <dbReference type="ARBA" id="ARBA00023157"/>
    </source>
</evidence>
<evidence type="ECO:0000259" key="9">
    <source>
        <dbReference type="PROSITE" id="PS50024"/>
    </source>
</evidence>
<proteinExistence type="predicted"/>
<keyword evidence="2 8" id="KW-0732">Signal</keyword>
<evidence type="ECO:0000313" key="16">
    <source>
        <dbReference type="Proteomes" id="UP001314229"/>
    </source>
</evidence>
<dbReference type="Gene3D" id="2.60.40.3210">
    <property type="entry name" value="Zona pellucida, ZP-N domain"/>
    <property type="match status" value="1"/>
</dbReference>
<dbReference type="SUPFAM" id="SSF49265">
    <property type="entry name" value="Fibronectin type III"/>
    <property type="match status" value="1"/>
</dbReference>
<evidence type="ECO:0000256" key="3">
    <source>
        <dbReference type="ARBA" id="ARBA00022737"/>
    </source>
</evidence>
<dbReference type="SUPFAM" id="SSF57196">
    <property type="entry name" value="EGF/Laminin"/>
    <property type="match status" value="2"/>
</dbReference>
<dbReference type="Pfam" id="PF00100">
    <property type="entry name" value="Zona_pellucida"/>
    <property type="match status" value="1"/>
</dbReference>
<feature type="domain" description="EMI" evidence="13">
    <location>
        <begin position="33"/>
        <end position="106"/>
    </location>
</feature>
<dbReference type="PROSITE" id="PS00010">
    <property type="entry name" value="ASX_HYDROXYL"/>
    <property type="match status" value="2"/>
</dbReference>
<dbReference type="InterPro" id="IPR049883">
    <property type="entry name" value="NOTCH1_EGF-like"/>
</dbReference>
<feature type="domain" description="EGF-like" evidence="10">
    <location>
        <begin position="264"/>
        <end position="303"/>
    </location>
</feature>
<dbReference type="InterPro" id="IPR000152">
    <property type="entry name" value="EGF-type_Asp/Asn_hydroxyl_site"/>
</dbReference>
<evidence type="ECO:0000259" key="14">
    <source>
        <dbReference type="PROSITE" id="PS51390"/>
    </source>
</evidence>
<feature type="signal peptide" evidence="8">
    <location>
        <begin position="1"/>
        <end position="19"/>
    </location>
</feature>
<dbReference type="InterPro" id="IPR003961">
    <property type="entry name" value="FN3_dom"/>
</dbReference>
<evidence type="ECO:0000256" key="1">
    <source>
        <dbReference type="ARBA" id="ARBA00022536"/>
    </source>
</evidence>
<dbReference type="Proteomes" id="UP001314229">
    <property type="component" value="Unassembled WGS sequence"/>
</dbReference>
<dbReference type="EMBL" id="CAWUFR010000137">
    <property type="protein sequence ID" value="CAK6969533.1"/>
    <property type="molecule type" value="Genomic_DNA"/>
</dbReference>
<dbReference type="InterPro" id="IPR036364">
    <property type="entry name" value="SEA_dom_sf"/>
</dbReference>
<dbReference type="InterPro" id="IPR036645">
    <property type="entry name" value="Elafin-like_sf"/>
</dbReference>
<dbReference type="InterPro" id="IPR042235">
    <property type="entry name" value="ZP-C_dom"/>
</dbReference>
<evidence type="ECO:0000259" key="12">
    <source>
        <dbReference type="PROSITE" id="PS51034"/>
    </source>
</evidence>
<dbReference type="Gene3D" id="2.10.25.10">
    <property type="entry name" value="Laminin"/>
    <property type="match status" value="2"/>
</dbReference>
<accession>A0AAV1PCX0</accession>
<dbReference type="InterPro" id="IPR001507">
    <property type="entry name" value="ZP_dom"/>
</dbReference>
<dbReference type="SMART" id="SM00181">
    <property type="entry name" value="EGF"/>
    <property type="match status" value="2"/>
</dbReference>
<dbReference type="GO" id="GO:0005509">
    <property type="term" value="F:calcium ion binding"/>
    <property type="evidence" value="ECO:0007669"/>
    <property type="project" value="InterPro"/>
</dbReference>
<feature type="domain" description="WAP" evidence="14">
    <location>
        <begin position="114"/>
        <end position="159"/>
    </location>
</feature>
<dbReference type="InterPro" id="IPR011489">
    <property type="entry name" value="EMI_domain"/>
</dbReference>
<evidence type="ECO:0000313" key="15">
    <source>
        <dbReference type="EMBL" id="CAK6969533.1"/>
    </source>
</evidence>
<dbReference type="Gene3D" id="2.60.40.10">
    <property type="entry name" value="Immunoglobulins"/>
    <property type="match status" value="1"/>
</dbReference>
<evidence type="ECO:0000256" key="2">
    <source>
        <dbReference type="ARBA" id="ARBA00022729"/>
    </source>
</evidence>
<gene>
    <name evidence="15" type="ORF">FSCOSCO3_A012684</name>
</gene>
<dbReference type="Pfam" id="PF00095">
    <property type="entry name" value="WAP"/>
    <property type="match status" value="1"/>
</dbReference>
<dbReference type="InterPro" id="IPR008197">
    <property type="entry name" value="WAP_dom"/>
</dbReference>
<dbReference type="PROSITE" id="PS50026">
    <property type="entry name" value="EGF_3"/>
    <property type="match status" value="2"/>
</dbReference>
<dbReference type="InterPro" id="IPR000082">
    <property type="entry name" value="SEA_dom"/>
</dbReference>
<comment type="caution">
    <text evidence="5">Lacks conserved residue(s) required for the propagation of feature annotation.</text>
</comment>
<keyword evidence="7" id="KW-0472">Membrane</keyword>
<comment type="caution">
    <text evidence="15">The sequence shown here is derived from an EMBL/GenBank/DDBJ whole genome shotgun (WGS) entry which is preliminary data.</text>
</comment>
<evidence type="ECO:0000259" key="13">
    <source>
        <dbReference type="PROSITE" id="PS51041"/>
    </source>
</evidence>
<keyword evidence="3" id="KW-0677">Repeat</keyword>
<evidence type="ECO:0000256" key="8">
    <source>
        <dbReference type="SAM" id="SignalP"/>
    </source>
</evidence>
<dbReference type="SMART" id="SM00060">
    <property type="entry name" value="FN3"/>
    <property type="match status" value="1"/>
</dbReference>
<feature type="region of interest" description="Disordered" evidence="6">
    <location>
        <begin position="672"/>
        <end position="705"/>
    </location>
</feature>
<feature type="transmembrane region" description="Helical" evidence="7">
    <location>
        <begin position="1020"/>
        <end position="1044"/>
    </location>
</feature>
<dbReference type="InterPro" id="IPR000742">
    <property type="entry name" value="EGF"/>
</dbReference>
<dbReference type="PROSITE" id="PS50024">
    <property type="entry name" value="SEA"/>
    <property type="match status" value="1"/>
</dbReference>
<evidence type="ECO:0000256" key="5">
    <source>
        <dbReference type="PROSITE-ProRule" id="PRU00076"/>
    </source>
</evidence>
<feature type="domain" description="SEA" evidence="9">
    <location>
        <begin position="485"/>
        <end position="599"/>
    </location>
</feature>
<dbReference type="InterPro" id="IPR055355">
    <property type="entry name" value="ZP-C"/>
</dbReference>
<feature type="domain" description="ZP" evidence="12">
    <location>
        <begin position="738"/>
        <end position="989"/>
    </location>
</feature>
<reference evidence="15 16" key="1">
    <citation type="submission" date="2024-01" db="EMBL/GenBank/DDBJ databases">
        <authorList>
            <person name="Alioto T."/>
            <person name="Alioto T."/>
            <person name="Gomez Garrido J."/>
        </authorList>
    </citation>
    <scope>NUCLEOTIDE SEQUENCE [LARGE SCALE GENOMIC DNA]</scope>
</reference>
<dbReference type="InterPro" id="IPR036116">
    <property type="entry name" value="FN3_sf"/>
</dbReference>
<feature type="domain" description="Fibronectin type-III" evidence="11">
    <location>
        <begin position="403"/>
        <end position="491"/>
    </location>
</feature>
<dbReference type="SUPFAM" id="SSF57256">
    <property type="entry name" value="Elafin-like"/>
    <property type="match status" value="1"/>
</dbReference>
<dbReference type="Gene3D" id="4.10.75.10">
    <property type="entry name" value="Elafin-like"/>
    <property type="match status" value="1"/>
</dbReference>
<dbReference type="Pfam" id="PF23344">
    <property type="entry name" value="ZP-N"/>
    <property type="match status" value="1"/>
</dbReference>
<name>A0AAV1PCX0_SCOSC</name>
<dbReference type="InterPro" id="IPR018097">
    <property type="entry name" value="EGF_Ca-bd_CS"/>
</dbReference>
<organism evidence="15 16">
    <name type="scientific">Scomber scombrus</name>
    <name type="common">Atlantic mackerel</name>
    <name type="synonym">Scomber vernalis</name>
    <dbReference type="NCBI Taxonomy" id="13677"/>
    <lineage>
        <taxon>Eukaryota</taxon>
        <taxon>Metazoa</taxon>
        <taxon>Chordata</taxon>
        <taxon>Craniata</taxon>
        <taxon>Vertebrata</taxon>
        <taxon>Euteleostomi</taxon>
        <taxon>Actinopterygii</taxon>
        <taxon>Neopterygii</taxon>
        <taxon>Teleostei</taxon>
        <taxon>Neoteleostei</taxon>
        <taxon>Acanthomorphata</taxon>
        <taxon>Pelagiaria</taxon>
        <taxon>Scombriformes</taxon>
        <taxon>Scombridae</taxon>
        <taxon>Scomber</taxon>
    </lineage>
</organism>
<protein>
    <submittedName>
        <fullName evidence="15">Uromodulin-like 1</fullName>
    </submittedName>
</protein>
<sequence length="1070" mass="116863">MGWMLSTWVAVALLVLCRGQNIEHEGKSLSASGYHLCIHNETSIVSFVALHKVPYTVTKPCGGWLLWKTCTVTLYKMTYQTEYKTVMKQVTRCCEGYVQVGRYCALPVNRTGEFTAKPGSCPNADGLYPRSEVCDWDIDCPGWQKCCQRSGCFVCSDPASSANYSENGGYRFNVTVTVKTDYHQLTSKERGLLNHTRLLQAMVTGALQSDMSVYYLSSWPVHPYRTATALLVACNFTLSLYNVTSRLHLLLKHIQEVSSVTVEDVDECAHPALRQCSLQAECNNTVGSYRCACRGGYVDVDPGNPGAHCTADITAWTPLPCFPPTVNMNYTPASTTTQDPPGSSTVGPFNSTDINMTTTALSNTSSVPYNSSHAPHWTSSAPYTSMSSTVESALPTTACSPPNISSLESANITGTSFCITWSSQFRTNQTYRVVLSNRSEVNVWETGDTMMEMRGLLPGELYNVTVTPHSCGSQGHTLHILVRTDAQTLDATARITQIQFTADLQTTSSQAYKNLSASIVAEIYRSLSPEMKAMVDSGQVRIEIRGFSPGSVVVTFSIIFPPDQSQDIKNVSNALLNSLMNSSKYTVDENNTSINDFDECASGENDCSQWAKCTNIWASYTCNCMDGFKDNNSQRPGRACQVTTSTAPTTTTSFLAPTTSFLAPTTSFLAPTASTPTKTTTTTTTTTTSTTTTTPAIPTMTFSPTTTITNPTTTAMAKTNATALRTVINAYTGAISVQCRIAAITVTVAKDFLMSSSIRESALYLGKEECGINNSNATHAQLTVAWDECDTTLVHNDTYYTASVTLINNMDPYILPNGTVEVPRIRLEVPIMCTYMRSMLMSADFGSMGYAMIKDVITGSGSFQVTVQLMNGTVPLPHNYSLSPDEALVLEVSLNTSSPQIKVVINMCWATPTPNPADTNRDIFLNHRCSLNTYTQVLMNGNSSTSRVSVQIFSIVKLNMIYLHCQVQVCVQIGSATCVPDCVQRTSRFSNTIGTAVGSTGPILRSENESFDEELNSLQLVGLSCLGVGLSLFFIIGFVCLFYYQRNRIGHYNFSVKPKEENFTYLVFNT</sequence>
<keyword evidence="7" id="KW-1133">Transmembrane helix</keyword>
<dbReference type="PANTHER" id="PTHR14002">
    <property type="entry name" value="ENDOGLIN/TGF-BETA RECEPTOR TYPE III"/>
    <property type="match status" value="1"/>
</dbReference>
<dbReference type="CDD" id="cd00054">
    <property type="entry name" value="EGF_CA"/>
    <property type="match status" value="2"/>
</dbReference>
<feature type="chain" id="PRO_5043684947" evidence="8">
    <location>
        <begin position="20"/>
        <end position="1070"/>
    </location>
</feature>
<dbReference type="Gene3D" id="2.60.40.4100">
    <property type="entry name" value="Zona pellucida, ZP-C domain"/>
    <property type="match status" value="1"/>
</dbReference>